<dbReference type="InterPro" id="IPR005907">
    <property type="entry name" value="G1P_thy_trans_s"/>
</dbReference>
<comment type="function">
    <text evidence="10">Catalyzes the formation of dTDP-glucose, from dTTP and glucose 1-phosphate, as well as its pyrophosphorolysis.</text>
</comment>
<keyword evidence="5 10" id="KW-0808">Transferase</keyword>
<keyword evidence="8 10" id="KW-0460">Magnesium</keyword>
<comment type="caution">
    <text evidence="12">The sequence shown here is derived from an EMBL/GenBank/DDBJ whole genome shotgun (WGS) entry which is preliminary data.</text>
</comment>
<keyword evidence="13" id="KW-1185">Reference proteome</keyword>
<dbReference type="GO" id="GO:0008879">
    <property type="term" value="F:glucose-1-phosphate thymidylyltransferase activity"/>
    <property type="evidence" value="ECO:0007669"/>
    <property type="project" value="UniProtKB-EC"/>
</dbReference>
<keyword evidence="7 10" id="KW-0479">Metal-binding</keyword>
<dbReference type="AlphaFoldDB" id="G5GI79"/>
<evidence type="ECO:0000313" key="13">
    <source>
        <dbReference type="Proteomes" id="UP000003011"/>
    </source>
</evidence>
<evidence type="ECO:0000256" key="7">
    <source>
        <dbReference type="ARBA" id="ARBA00022723"/>
    </source>
</evidence>
<dbReference type="SUPFAM" id="SSF53448">
    <property type="entry name" value="Nucleotide-diphospho-sugar transferases"/>
    <property type="match status" value="1"/>
</dbReference>
<organism evidence="12 13">
    <name type="scientific">Johnsonella ignava ATCC 51276</name>
    <dbReference type="NCBI Taxonomy" id="679200"/>
    <lineage>
        <taxon>Bacteria</taxon>
        <taxon>Bacillati</taxon>
        <taxon>Bacillota</taxon>
        <taxon>Clostridia</taxon>
        <taxon>Lachnospirales</taxon>
        <taxon>Lachnospiraceae</taxon>
        <taxon>Johnsonella</taxon>
    </lineage>
</organism>
<accession>G5GI79</accession>
<evidence type="ECO:0000256" key="6">
    <source>
        <dbReference type="ARBA" id="ARBA00022695"/>
    </source>
</evidence>
<comment type="similarity">
    <text evidence="2 10">Belongs to the glucose-1-phosphate thymidylyltransferase family.</text>
</comment>
<dbReference type="Proteomes" id="UP000003011">
    <property type="component" value="Unassembled WGS sequence"/>
</dbReference>
<protein>
    <recommendedName>
        <fullName evidence="4 10">Glucose-1-phosphate thymidylyltransferase</fullName>
        <ecNumber evidence="3 10">2.7.7.24</ecNumber>
    </recommendedName>
</protein>
<dbReference type="FunFam" id="3.90.550.10:FF:000023">
    <property type="entry name" value="Glucose-1-phosphate thymidylyltransferase"/>
    <property type="match status" value="1"/>
</dbReference>
<dbReference type="NCBIfam" id="TIGR01207">
    <property type="entry name" value="rmlA"/>
    <property type="match status" value="1"/>
</dbReference>
<dbReference type="PANTHER" id="PTHR43532">
    <property type="entry name" value="GLUCOSE-1-PHOSPHATE THYMIDYLYLTRANSFERASE"/>
    <property type="match status" value="1"/>
</dbReference>
<comment type="catalytic activity">
    <reaction evidence="9 10">
        <text>dTTP + alpha-D-glucose 1-phosphate + H(+) = dTDP-alpha-D-glucose + diphosphate</text>
        <dbReference type="Rhea" id="RHEA:15225"/>
        <dbReference type="ChEBI" id="CHEBI:15378"/>
        <dbReference type="ChEBI" id="CHEBI:33019"/>
        <dbReference type="ChEBI" id="CHEBI:37568"/>
        <dbReference type="ChEBI" id="CHEBI:57477"/>
        <dbReference type="ChEBI" id="CHEBI:58601"/>
        <dbReference type="EC" id="2.7.7.24"/>
    </reaction>
</comment>
<dbReference type="STRING" id="679200.HMPREF9333_01269"/>
<evidence type="ECO:0000256" key="8">
    <source>
        <dbReference type="ARBA" id="ARBA00022842"/>
    </source>
</evidence>
<evidence type="ECO:0000256" key="1">
    <source>
        <dbReference type="ARBA" id="ARBA00001946"/>
    </source>
</evidence>
<proteinExistence type="inferred from homology"/>
<dbReference type="eggNOG" id="COG1209">
    <property type="taxonomic scope" value="Bacteria"/>
</dbReference>
<gene>
    <name evidence="12" type="ORF">HMPREF9333_01269</name>
</gene>
<dbReference type="PANTHER" id="PTHR43532:SF1">
    <property type="entry name" value="GLUCOSE-1-PHOSPHATE THYMIDYLYLTRANSFERASE 1"/>
    <property type="match status" value="1"/>
</dbReference>
<evidence type="ECO:0000256" key="9">
    <source>
        <dbReference type="ARBA" id="ARBA00049336"/>
    </source>
</evidence>
<dbReference type="Gene3D" id="3.90.550.10">
    <property type="entry name" value="Spore Coat Polysaccharide Biosynthesis Protein SpsA, Chain A"/>
    <property type="match status" value="1"/>
</dbReference>
<evidence type="ECO:0000256" key="3">
    <source>
        <dbReference type="ARBA" id="ARBA00012461"/>
    </source>
</evidence>
<dbReference type="GO" id="GO:0046872">
    <property type="term" value="F:metal ion binding"/>
    <property type="evidence" value="ECO:0007669"/>
    <property type="project" value="UniProtKB-KW"/>
</dbReference>
<comment type="cofactor">
    <cofactor evidence="1">
        <name>Mg(2+)</name>
        <dbReference type="ChEBI" id="CHEBI:18420"/>
    </cofactor>
</comment>
<dbReference type="PATRIC" id="fig|679200.3.peg.1352"/>
<evidence type="ECO:0000256" key="5">
    <source>
        <dbReference type="ARBA" id="ARBA00022679"/>
    </source>
</evidence>
<dbReference type="HOGENOM" id="CLU_029499_9_0_9"/>
<evidence type="ECO:0000256" key="10">
    <source>
        <dbReference type="RuleBase" id="RU003706"/>
    </source>
</evidence>
<dbReference type="OrthoDB" id="9803871at2"/>
<dbReference type="EC" id="2.7.7.24" evidence="3 10"/>
<sequence>MKGIILAGGSGTRLYPLTKVTSKQLLPVYDKPMIYYPMSVLMSAGIREILIISTPEDTPRFKELFGDGKQFGLELSYEVQPHPDGLAQAFIIGSEFIGSDRVAMILGDNIFHGNGLKEKLLDAASKEKGATVFGYYVSDPERFGIVEFDKNGRAVSIEEKPKKPKSNYCVTGLYFYDNDVVKYAKALKPSKRGELEITDLNRIYLEKGMLDVKLLSQGFTWLDTGTHASLVEATNFVYTIETHQHRKIACLEEIAYLNGWIDRAQVEQAYKEYIKNQYGEYLKALLEGKYIDGSSL</sequence>
<dbReference type="EMBL" id="ACZL01000021">
    <property type="protein sequence ID" value="EHI55554.1"/>
    <property type="molecule type" value="Genomic_DNA"/>
</dbReference>
<evidence type="ECO:0000256" key="2">
    <source>
        <dbReference type="ARBA" id="ARBA00010480"/>
    </source>
</evidence>
<dbReference type="RefSeq" id="WP_005540780.1">
    <property type="nucleotide sequence ID" value="NZ_JH378832.1"/>
</dbReference>
<name>G5GI79_9FIRM</name>
<evidence type="ECO:0000313" key="12">
    <source>
        <dbReference type="EMBL" id="EHI55554.1"/>
    </source>
</evidence>
<feature type="domain" description="Nucleotidyl transferase" evidence="11">
    <location>
        <begin position="2"/>
        <end position="237"/>
    </location>
</feature>
<dbReference type="CDD" id="cd02538">
    <property type="entry name" value="G1P_TT_short"/>
    <property type="match status" value="1"/>
</dbReference>
<evidence type="ECO:0000259" key="11">
    <source>
        <dbReference type="Pfam" id="PF00483"/>
    </source>
</evidence>
<reference evidence="12 13" key="1">
    <citation type="submission" date="2011-08" db="EMBL/GenBank/DDBJ databases">
        <title>The Genome Sequence of Johnsonella ignava ATCC 51276.</title>
        <authorList>
            <consortium name="The Broad Institute Genome Sequencing Platform"/>
            <person name="Earl A."/>
            <person name="Ward D."/>
            <person name="Feldgarden M."/>
            <person name="Gevers D."/>
            <person name="Izard J."/>
            <person name="Blanton J.M."/>
            <person name="Baranova O.V."/>
            <person name="Dewhirst F.E."/>
            <person name="Young S.K."/>
            <person name="Zeng Q."/>
            <person name="Gargeya S."/>
            <person name="Fitzgerald M."/>
            <person name="Haas B."/>
            <person name="Abouelleil A."/>
            <person name="Alvarado L."/>
            <person name="Arachchi H.M."/>
            <person name="Berlin A."/>
            <person name="Brown A."/>
            <person name="Chapman S.B."/>
            <person name="Chen Z."/>
            <person name="Dunbar C."/>
            <person name="Freedman E."/>
            <person name="Gearin G."/>
            <person name="Gellesch M."/>
            <person name="Goldberg J."/>
            <person name="Griggs A."/>
            <person name="Gujja S."/>
            <person name="Heiman D."/>
            <person name="Howarth C."/>
            <person name="Larson L."/>
            <person name="Lui A."/>
            <person name="MacDonald P.J.P."/>
            <person name="Montmayeur A."/>
            <person name="Murphy C."/>
            <person name="Neiman D."/>
            <person name="Pearson M."/>
            <person name="Priest M."/>
            <person name="Roberts A."/>
            <person name="Saif S."/>
            <person name="Shea T."/>
            <person name="Shenoy N."/>
            <person name="Sisk P."/>
            <person name="Stolte C."/>
            <person name="Sykes S."/>
            <person name="Wortman J."/>
            <person name="Nusbaum C."/>
            <person name="Birren B."/>
        </authorList>
    </citation>
    <scope>NUCLEOTIDE SEQUENCE [LARGE SCALE GENOMIC DNA]</scope>
    <source>
        <strain evidence="12 13">ATCC 51276</strain>
    </source>
</reference>
<keyword evidence="6 10" id="KW-0548">Nucleotidyltransferase</keyword>
<evidence type="ECO:0000256" key="4">
    <source>
        <dbReference type="ARBA" id="ARBA00017654"/>
    </source>
</evidence>
<dbReference type="Pfam" id="PF00483">
    <property type="entry name" value="NTP_transferase"/>
    <property type="match status" value="1"/>
</dbReference>
<dbReference type="InterPro" id="IPR029044">
    <property type="entry name" value="Nucleotide-diphossugar_trans"/>
</dbReference>
<dbReference type="InterPro" id="IPR005835">
    <property type="entry name" value="NTP_transferase_dom"/>
</dbReference>